<organism evidence="21 22">
    <name type="scientific">Vibrio aquimaris</name>
    <dbReference type="NCBI Taxonomy" id="2587862"/>
    <lineage>
        <taxon>Bacteria</taxon>
        <taxon>Pseudomonadati</taxon>
        <taxon>Pseudomonadota</taxon>
        <taxon>Gammaproteobacteria</taxon>
        <taxon>Vibrionales</taxon>
        <taxon>Vibrionaceae</taxon>
        <taxon>Vibrio</taxon>
    </lineage>
</organism>
<keyword evidence="12" id="KW-1133">Transmembrane helix</keyword>
<dbReference type="PANTHER" id="PTHR45339">
    <property type="entry name" value="HYBRID SIGNAL TRANSDUCTION HISTIDINE KINASE J"/>
    <property type="match status" value="1"/>
</dbReference>
<dbReference type="PANTHER" id="PTHR45339:SF1">
    <property type="entry name" value="HYBRID SIGNAL TRANSDUCTION HISTIDINE KINASE J"/>
    <property type="match status" value="1"/>
</dbReference>
<dbReference type="NCBIfam" id="NF011874">
    <property type="entry name" value="PRK15347.1"/>
    <property type="match status" value="1"/>
</dbReference>
<evidence type="ECO:0000256" key="3">
    <source>
        <dbReference type="ARBA" id="ARBA00012438"/>
    </source>
</evidence>
<evidence type="ECO:0000259" key="20">
    <source>
        <dbReference type="PROSITE" id="PS50894"/>
    </source>
</evidence>
<evidence type="ECO:0000256" key="15">
    <source>
        <dbReference type="PROSITE-ProRule" id="PRU00110"/>
    </source>
</evidence>
<evidence type="ECO:0000256" key="1">
    <source>
        <dbReference type="ARBA" id="ARBA00000085"/>
    </source>
</evidence>
<feature type="domain" description="HPt" evidence="20">
    <location>
        <begin position="840"/>
        <end position="928"/>
    </location>
</feature>
<keyword evidence="13" id="KW-0902">Two-component regulatory system</keyword>
<dbReference type="InterPro" id="IPR003594">
    <property type="entry name" value="HATPase_dom"/>
</dbReference>
<name>A0A5P9CL37_9VIBR</name>
<dbReference type="SMART" id="SM00388">
    <property type="entry name" value="HisKA"/>
    <property type="match status" value="1"/>
</dbReference>
<dbReference type="PROSITE" id="PS50894">
    <property type="entry name" value="HPT"/>
    <property type="match status" value="1"/>
</dbReference>
<feature type="modified residue" description="4-aspartylphosphate" evidence="16">
    <location>
        <position position="751"/>
    </location>
</feature>
<proteinExistence type="predicted"/>
<dbReference type="SUPFAM" id="SSF47226">
    <property type="entry name" value="Histidine-containing phosphotransfer domain, HPT domain"/>
    <property type="match status" value="1"/>
</dbReference>
<dbReference type="InterPro" id="IPR011006">
    <property type="entry name" value="CheY-like_superfamily"/>
</dbReference>
<keyword evidence="8" id="KW-0547">Nucleotide-binding</keyword>
<evidence type="ECO:0000256" key="2">
    <source>
        <dbReference type="ARBA" id="ARBA00004651"/>
    </source>
</evidence>
<evidence type="ECO:0000256" key="16">
    <source>
        <dbReference type="PROSITE-ProRule" id="PRU00169"/>
    </source>
</evidence>
<feature type="modified residue" description="Phosphohistidine" evidence="15">
    <location>
        <position position="879"/>
    </location>
</feature>
<dbReference type="InterPro" id="IPR003661">
    <property type="entry name" value="HisK_dim/P_dom"/>
</dbReference>
<dbReference type="Gene3D" id="3.40.50.2300">
    <property type="match status" value="1"/>
</dbReference>
<keyword evidence="10" id="KW-0378">Hydrolase</keyword>
<dbReference type="SMART" id="SM00304">
    <property type="entry name" value="HAMP"/>
    <property type="match status" value="1"/>
</dbReference>
<evidence type="ECO:0000259" key="19">
    <source>
        <dbReference type="PROSITE" id="PS50885"/>
    </source>
</evidence>
<dbReference type="CDD" id="cd17546">
    <property type="entry name" value="REC_hyHK_CKI1_RcsC-like"/>
    <property type="match status" value="1"/>
</dbReference>
<dbReference type="Pfam" id="PF02518">
    <property type="entry name" value="HATPase_c"/>
    <property type="match status" value="1"/>
</dbReference>
<gene>
    <name evidence="21" type="primary">torS1</name>
    <name evidence="21" type="ORF">FIV01_07410</name>
</gene>
<evidence type="ECO:0000256" key="9">
    <source>
        <dbReference type="ARBA" id="ARBA00022777"/>
    </source>
</evidence>
<dbReference type="GO" id="GO:0005886">
    <property type="term" value="C:plasma membrane"/>
    <property type="evidence" value="ECO:0007669"/>
    <property type="project" value="UniProtKB-SubCell"/>
</dbReference>
<feature type="domain" description="HAMP" evidence="19">
    <location>
        <begin position="327"/>
        <end position="379"/>
    </location>
</feature>
<feature type="domain" description="Response regulatory" evidence="18">
    <location>
        <begin position="702"/>
        <end position="819"/>
    </location>
</feature>
<dbReference type="SUPFAM" id="SSF55874">
    <property type="entry name" value="ATPase domain of HSP90 chaperone/DNA topoisomerase II/histidine kinase"/>
    <property type="match status" value="1"/>
</dbReference>
<dbReference type="PROSITE" id="PS50109">
    <property type="entry name" value="HIS_KIN"/>
    <property type="match status" value="1"/>
</dbReference>
<evidence type="ECO:0000259" key="17">
    <source>
        <dbReference type="PROSITE" id="PS50109"/>
    </source>
</evidence>
<keyword evidence="4" id="KW-1003">Cell membrane</keyword>
<evidence type="ECO:0000256" key="11">
    <source>
        <dbReference type="ARBA" id="ARBA00022840"/>
    </source>
</evidence>
<dbReference type="GO" id="GO:0000155">
    <property type="term" value="F:phosphorelay sensor kinase activity"/>
    <property type="evidence" value="ECO:0007669"/>
    <property type="project" value="InterPro"/>
</dbReference>
<evidence type="ECO:0000256" key="6">
    <source>
        <dbReference type="ARBA" id="ARBA00022679"/>
    </source>
</evidence>
<dbReference type="InterPro" id="IPR005467">
    <property type="entry name" value="His_kinase_dom"/>
</dbReference>
<dbReference type="EMBL" id="CP045350">
    <property type="protein sequence ID" value="QFT26252.1"/>
    <property type="molecule type" value="Genomic_DNA"/>
</dbReference>
<evidence type="ECO:0000256" key="4">
    <source>
        <dbReference type="ARBA" id="ARBA00022475"/>
    </source>
</evidence>
<dbReference type="Gene3D" id="6.10.340.10">
    <property type="match status" value="1"/>
</dbReference>
<dbReference type="Pfam" id="PF01627">
    <property type="entry name" value="Hpt"/>
    <property type="match status" value="1"/>
</dbReference>
<accession>A0A5P9CL37</accession>
<evidence type="ECO:0000256" key="7">
    <source>
        <dbReference type="ARBA" id="ARBA00022692"/>
    </source>
</evidence>
<sequence>MKTSWNSSLVTKLTVAFVSVFIGLWVLIQISAFDNTYKGTLNQTLKSYNEMGEIRSQMNQSLFQQAMEDTQQFEQRLEQFKTLRIDPNIELVARQFNIGKQTLDIDHKKLWALQTFGIAGQQRYVDSFIIEPNKHVSIYSASEREREHQEQRIQEIIDLAKRPAKEGFRWSEPKYDRERNSVYILLSYTLDPNNSLARQVGFAINIEDVLTVSNVYAKDDINLFITRDDIVPVFDQIGINDTIKKELKQFIEYNQSASAVKGKPKFPQINNFYVVSKFIDGPNWHQISLIPKSKIEKLAYAPFYNELKWSLVSFGLMTIIMLVILRKSLANPIRSFVDIINSDRQPTFDRRLSESRKDELGDIARAYNMLLDTIKLSYDELESKVELRTVELAHAKQVAEKATARKSEHLTNISHEIRTPLNGIIGSLELLRNTILNDQQADLRNTAYTCAKSLLSIINNLLDFSRIEADQIELNISDNPLLKIVDEAMLTIQSYIIDKPIQLKTIVSSNTPETSSFDPIRVRQILVNLLGNAAKFTEQGEIVLSIDVIDNQLWFCVKDTGPGIREDKLNEVFEPFRQSSQHQVGTGLGLPISRKLANIMGGSLTVTSEYGEGSEFIFKMPLNNPGMLLRLKEAVIEAPETLHPQIQAWGGHCICSDSDALKNEEFHYLPWRLWKRLYELQHGISTQNTHTNPKEMIPWKLKVLLVDDVVTNRDIVSKMLIELGQEVTCASSGKMALKYSEQHVFDLVLMDIRMPELDGYQTTKLWRESEATLDTDCPIIALTANANPSEHDNSISLMNGYLTKPVSMKELAKVLEHAAEIQIDRDMQPDINVESDTPIMDFNEGEFTQRLTNHFKEMANAARESFADNNWAELRDILHNVKGSAGLAGATNVYDTTSTLEHQIENGQKITDEEFSMLINALEKYSSQ</sequence>
<dbReference type="InterPro" id="IPR004358">
    <property type="entry name" value="Sig_transdc_His_kin-like_C"/>
</dbReference>
<comment type="catalytic activity">
    <reaction evidence="1">
        <text>ATP + protein L-histidine = ADP + protein N-phospho-L-histidine.</text>
        <dbReference type="EC" id="2.7.13.3"/>
    </reaction>
</comment>
<evidence type="ECO:0000256" key="12">
    <source>
        <dbReference type="ARBA" id="ARBA00022989"/>
    </source>
</evidence>
<dbReference type="Proteomes" id="UP000326936">
    <property type="component" value="Chromosome"/>
</dbReference>
<evidence type="ECO:0000313" key="22">
    <source>
        <dbReference type="Proteomes" id="UP000326936"/>
    </source>
</evidence>
<dbReference type="GO" id="GO:0005524">
    <property type="term" value="F:ATP binding"/>
    <property type="evidence" value="ECO:0007669"/>
    <property type="project" value="UniProtKB-KW"/>
</dbReference>
<keyword evidence="5 16" id="KW-0597">Phosphoprotein</keyword>
<keyword evidence="9" id="KW-0418">Kinase</keyword>
<dbReference type="InterPro" id="IPR001789">
    <property type="entry name" value="Sig_transdc_resp-reg_receiver"/>
</dbReference>
<evidence type="ECO:0000259" key="18">
    <source>
        <dbReference type="PROSITE" id="PS50110"/>
    </source>
</evidence>
<dbReference type="KEGG" id="vaq:FIV01_07410"/>
<dbReference type="Pfam" id="PF00512">
    <property type="entry name" value="HisKA"/>
    <property type="match status" value="1"/>
</dbReference>
<keyword evidence="7" id="KW-0812">Transmembrane</keyword>
<dbReference type="SUPFAM" id="SSF47384">
    <property type="entry name" value="Homodimeric domain of signal transducing histidine kinase"/>
    <property type="match status" value="1"/>
</dbReference>
<evidence type="ECO:0000256" key="8">
    <source>
        <dbReference type="ARBA" id="ARBA00022741"/>
    </source>
</evidence>
<dbReference type="PRINTS" id="PR00344">
    <property type="entry name" value="BCTRLSENSOR"/>
</dbReference>
<dbReference type="InterPro" id="IPR008207">
    <property type="entry name" value="Sig_transdc_His_kin_Hpt_dom"/>
</dbReference>
<dbReference type="Gene3D" id="3.30.565.10">
    <property type="entry name" value="Histidine kinase-like ATPase, C-terminal domain"/>
    <property type="match status" value="1"/>
</dbReference>
<dbReference type="GO" id="GO:0016787">
    <property type="term" value="F:hydrolase activity"/>
    <property type="evidence" value="ECO:0007669"/>
    <property type="project" value="UniProtKB-KW"/>
</dbReference>
<dbReference type="InterPro" id="IPR036641">
    <property type="entry name" value="HPT_dom_sf"/>
</dbReference>
<feature type="domain" description="Histidine kinase" evidence="17">
    <location>
        <begin position="412"/>
        <end position="624"/>
    </location>
</feature>
<dbReference type="Gene3D" id="1.10.287.130">
    <property type="match status" value="1"/>
</dbReference>
<dbReference type="InterPro" id="IPR003660">
    <property type="entry name" value="HAMP_dom"/>
</dbReference>
<dbReference type="CDD" id="cd16922">
    <property type="entry name" value="HATPase_EvgS-ArcB-TorS-like"/>
    <property type="match status" value="1"/>
</dbReference>
<dbReference type="SMART" id="SM00387">
    <property type="entry name" value="HATPase_c"/>
    <property type="match status" value="1"/>
</dbReference>
<dbReference type="SMART" id="SM00448">
    <property type="entry name" value="REC"/>
    <property type="match status" value="1"/>
</dbReference>
<keyword evidence="14" id="KW-0472">Membrane</keyword>
<reference evidence="21 22" key="1">
    <citation type="submission" date="2019-10" db="EMBL/GenBank/DDBJ databases">
        <title>Complete genome sequence of Vibrio sp. strain THAF100, isolated from non-filtered water from the water column of tank 6 of a marine aquarium containing stony-coral fragments. Water maintained at 26 degree C.</title>
        <authorList>
            <person name="Ruckert C."/>
            <person name="Franco A."/>
            <person name="Kalinowski J."/>
            <person name="Glaeser S."/>
        </authorList>
    </citation>
    <scope>NUCLEOTIDE SEQUENCE [LARGE SCALE GENOMIC DNA]</scope>
    <source>
        <strain evidence="21 22">THAF100</strain>
    </source>
</reference>
<dbReference type="Pfam" id="PF00072">
    <property type="entry name" value="Response_reg"/>
    <property type="match status" value="1"/>
</dbReference>
<keyword evidence="22" id="KW-1185">Reference proteome</keyword>
<protein>
    <recommendedName>
        <fullName evidence="3">histidine kinase</fullName>
        <ecNumber evidence="3">2.7.13.3</ecNumber>
    </recommendedName>
</protein>
<comment type="subcellular location">
    <subcellularLocation>
        <location evidence="2">Cell membrane</location>
        <topology evidence="2">Multi-pass membrane protein</topology>
    </subcellularLocation>
</comment>
<evidence type="ECO:0000256" key="14">
    <source>
        <dbReference type="ARBA" id="ARBA00023136"/>
    </source>
</evidence>
<dbReference type="InterPro" id="IPR036097">
    <property type="entry name" value="HisK_dim/P_sf"/>
</dbReference>
<dbReference type="SUPFAM" id="SSF52172">
    <property type="entry name" value="CheY-like"/>
    <property type="match status" value="1"/>
</dbReference>
<dbReference type="OrthoDB" id="9810730at2"/>
<dbReference type="AlphaFoldDB" id="A0A5P9CL37"/>
<dbReference type="PROSITE" id="PS50885">
    <property type="entry name" value="HAMP"/>
    <property type="match status" value="1"/>
</dbReference>
<dbReference type="InterPro" id="IPR036890">
    <property type="entry name" value="HATPase_C_sf"/>
</dbReference>
<keyword evidence="6 21" id="KW-0808">Transferase</keyword>
<evidence type="ECO:0000256" key="10">
    <source>
        <dbReference type="ARBA" id="ARBA00022801"/>
    </source>
</evidence>
<evidence type="ECO:0000313" key="21">
    <source>
        <dbReference type="EMBL" id="QFT26252.1"/>
    </source>
</evidence>
<dbReference type="CDD" id="cd00082">
    <property type="entry name" value="HisKA"/>
    <property type="match status" value="1"/>
</dbReference>
<evidence type="ECO:0000256" key="5">
    <source>
        <dbReference type="ARBA" id="ARBA00022553"/>
    </source>
</evidence>
<dbReference type="RefSeq" id="WP_152430423.1">
    <property type="nucleotide sequence ID" value="NZ_CBCSDK010000004.1"/>
</dbReference>
<evidence type="ECO:0000256" key="13">
    <source>
        <dbReference type="ARBA" id="ARBA00023012"/>
    </source>
</evidence>
<dbReference type="EC" id="2.7.13.3" evidence="3"/>
<dbReference type="PROSITE" id="PS50110">
    <property type="entry name" value="RESPONSE_REGULATORY"/>
    <property type="match status" value="1"/>
</dbReference>
<dbReference type="Gene3D" id="1.20.120.160">
    <property type="entry name" value="HPT domain"/>
    <property type="match status" value="1"/>
</dbReference>
<keyword evidence="11" id="KW-0067">ATP-binding</keyword>